<reference evidence="2" key="1">
    <citation type="submission" date="2022-05" db="EMBL/GenBank/DDBJ databases">
        <title>Genome-based reclassification of Anoxybacillus salavatliensis Cihan et al. as a later heterotypic synonym of Anoxybacillus gonensis Belduz et al. 2003.</title>
        <authorList>
            <person name="Inan Bektas K."/>
            <person name="Guler H.I."/>
            <person name="Belduz A.O."/>
            <person name="Canakci S."/>
        </authorList>
    </citation>
    <scope>NUCLEOTIDE SEQUENCE</scope>
    <source>
        <strain evidence="2">NCIMB 13933</strain>
    </source>
</reference>
<dbReference type="Proteomes" id="UP001176117">
    <property type="component" value="Unassembled WGS sequence"/>
</dbReference>
<organism evidence="2 3">
    <name type="scientific">Anoxybacillus gonensis</name>
    <dbReference type="NCBI Taxonomy" id="198467"/>
    <lineage>
        <taxon>Bacteria</taxon>
        <taxon>Bacillati</taxon>
        <taxon>Bacillota</taxon>
        <taxon>Bacilli</taxon>
        <taxon>Bacillales</taxon>
        <taxon>Anoxybacillaceae</taxon>
        <taxon>Anoxybacillus</taxon>
    </lineage>
</organism>
<keyword evidence="3" id="KW-1185">Reference proteome</keyword>
<sequence>MKKKTLRDWIVEYRKNKEVMSDFIVEYVEKEKNELGQWDEIRYIRTQDKALNQIMKRIEARYCYRNAIDKKDMNEYFLNALYEIFEKVDIKRSPSEIISWAGEKMNFVVIEHIRTQYDTEILSENEIVYNTENEDEVNISDVQIYRDWLKDEDANTYKKFLKFVGGLENILSDAQFEIYTYIKSGKTQQEIAEKVNVSQQYISKTLNAALNRIKAEYLAFRTYKIIVKTNTYQTIKTFVKYTENILEHVIDDEAMLFTYIVNFLKENDEDDISIESAHENKRDINTTVIDALFDYMSEKDAKWFIERWKGEKEVKTQKDKQRFVRIVNKSFMQYLIKSKEALKEMSEHIVEKGKENYNDIIELIS</sequence>
<protein>
    <submittedName>
        <fullName evidence="2">Sigma-70 family RNA polymerase sigma factor</fullName>
    </submittedName>
</protein>
<dbReference type="SUPFAM" id="SSF88659">
    <property type="entry name" value="Sigma3 and sigma4 domains of RNA polymerase sigma factors"/>
    <property type="match status" value="1"/>
</dbReference>
<gene>
    <name evidence="2" type="ORF">NBU54_02250</name>
</gene>
<dbReference type="Gene3D" id="1.10.10.60">
    <property type="entry name" value="Homeodomain-like"/>
    <property type="match status" value="1"/>
</dbReference>
<dbReference type="EMBL" id="JAMOGB010000002">
    <property type="protein sequence ID" value="MDO0876500.1"/>
    <property type="molecule type" value="Genomic_DNA"/>
</dbReference>
<proteinExistence type="predicted"/>
<accession>A0AAW7TI93</accession>
<feature type="domain" description="HTH cro/C1-type" evidence="1">
    <location>
        <begin position="185"/>
        <end position="204"/>
    </location>
</feature>
<dbReference type="InterPro" id="IPR013324">
    <property type="entry name" value="RNA_pol_sigma_r3/r4-like"/>
</dbReference>
<dbReference type="InterPro" id="IPR001387">
    <property type="entry name" value="Cro/C1-type_HTH"/>
</dbReference>
<dbReference type="PROSITE" id="PS50943">
    <property type="entry name" value="HTH_CROC1"/>
    <property type="match status" value="1"/>
</dbReference>
<dbReference type="KEGG" id="agn:AFK25_03800"/>
<evidence type="ECO:0000313" key="3">
    <source>
        <dbReference type="Proteomes" id="UP001176117"/>
    </source>
</evidence>
<evidence type="ECO:0000259" key="1">
    <source>
        <dbReference type="PROSITE" id="PS50943"/>
    </source>
</evidence>
<dbReference type="RefSeq" id="WP_035065087.1">
    <property type="nucleotide sequence ID" value="NZ_CP012152.1"/>
</dbReference>
<evidence type="ECO:0000313" key="2">
    <source>
        <dbReference type="EMBL" id="MDO0876500.1"/>
    </source>
</evidence>
<dbReference type="AlphaFoldDB" id="A0AAW7TI93"/>
<name>A0AAW7TI93_9BACL</name>
<comment type="caution">
    <text evidence="2">The sequence shown here is derived from an EMBL/GenBank/DDBJ whole genome shotgun (WGS) entry which is preliminary data.</text>
</comment>